<gene>
    <name evidence="1" type="ORF">EJ08DRAFT_575365</name>
</gene>
<dbReference type="Proteomes" id="UP000800235">
    <property type="component" value="Unassembled WGS sequence"/>
</dbReference>
<dbReference type="OrthoDB" id="5320938at2759"/>
<dbReference type="AlphaFoldDB" id="A0A9P4NE60"/>
<feature type="non-terminal residue" evidence="1">
    <location>
        <position position="1"/>
    </location>
</feature>
<protein>
    <submittedName>
        <fullName evidence="1">Uncharacterized protein</fullName>
    </submittedName>
</protein>
<proteinExistence type="predicted"/>
<feature type="non-terminal residue" evidence="1">
    <location>
        <position position="160"/>
    </location>
</feature>
<keyword evidence="2" id="KW-1185">Reference proteome</keyword>
<dbReference type="EMBL" id="MU007152">
    <property type="protein sequence ID" value="KAF2416680.1"/>
    <property type="molecule type" value="Genomic_DNA"/>
</dbReference>
<comment type="caution">
    <text evidence="1">The sequence shown here is derived from an EMBL/GenBank/DDBJ whole genome shotgun (WGS) entry which is preliminary data.</text>
</comment>
<name>A0A9P4NE60_9PEZI</name>
<reference evidence="1" key="1">
    <citation type="journal article" date="2020" name="Stud. Mycol.">
        <title>101 Dothideomycetes genomes: a test case for predicting lifestyles and emergence of pathogens.</title>
        <authorList>
            <person name="Haridas S."/>
            <person name="Albert R."/>
            <person name="Binder M."/>
            <person name="Bloem J."/>
            <person name="Labutti K."/>
            <person name="Salamov A."/>
            <person name="Andreopoulos B."/>
            <person name="Baker S."/>
            <person name="Barry K."/>
            <person name="Bills G."/>
            <person name="Bluhm B."/>
            <person name="Cannon C."/>
            <person name="Castanera R."/>
            <person name="Culley D."/>
            <person name="Daum C."/>
            <person name="Ezra D."/>
            <person name="Gonzalez J."/>
            <person name="Henrissat B."/>
            <person name="Kuo A."/>
            <person name="Liang C."/>
            <person name="Lipzen A."/>
            <person name="Lutzoni F."/>
            <person name="Magnuson J."/>
            <person name="Mondo S."/>
            <person name="Nolan M."/>
            <person name="Ohm R."/>
            <person name="Pangilinan J."/>
            <person name="Park H.-J."/>
            <person name="Ramirez L."/>
            <person name="Alfaro M."/>
            <person name="Sun H."/>
            <person name="Tritt A."/>
            <person name="Yoshinaga Y."/>
            <person name="Zwiers L.-H."/>
            <person name="Turgeon B."/>
            <person name="Goodwin S."/>
            <person name="Spatafora J."/>
            <person name="Crous P."/>
            <person name="Grigoriev I."/>
        </authorList>
    </citation>
    <scope>NUCLEOTIDE SEQUENCE</scope>
    <source>
        <strain evidence="1">CBS 130266</strain>
    </source>
</reference>
<organism evidence="1 2">
    <name type="scientific">Tothia fuscella</name>
    <dbReference type="NCBI Taxonomy" id="1048955"/>
    <lineage>
        <taxon>Eukaryota</taxon>
        <taxon>Fungi</taxon>
        <taxon>Dikarya</taxon>
        <taxon>Ascomycota</taxon>
        <taxon>Pezizomycotina</taxon>
        <taxon>Dothideomycetes</taxon>
        <taxon>Pleosporomycetidae</taxon>
        <taxon>Venturiales</taxon>
        <taxon>Cylindrosympodiaceae</taxon>
        <taxon>Tothia</taxon>
    </lineage>
</organism>
<accession>A0A9P4NE60</accession>
<evidence type="ECO:0000313" key="1">
    <source>
        <dbReference type="EMBL" id="KAF2416680.1"/>
    </source>
</evidence>
<sequence length="160" mass="18099">LRSLGLKEGVNPFFNNEKIWVGNDGYMKLTFTNWNTARLILCIWHASDGYLNAHQPELTISLEPFKQVTISVADKVLHNAFSAIYPDTKVAGQIYNTWGEFSVSGHSSTINVSREPWMRGHSMDIRSRQTGCRTSMESCVFVCKKGDRCGKAQEYDLINC</sequence>
<evidence type="ECO:0000313" key="2">
    <source>
        <dbReference type="Proteomes" id="UP000800235"/>
    </source>
</evidence>